<dbReference type="GO" id="GO:0005524">
    <property type="term" value="F:ATP binding"/>
    <property type="evidence" value="ECO:0007669"/>
    <property type="project" value="UniProtKB-KW"/>
</dbReference>
<dbReference type="EC" id="2.7.10.1" evidence="2"/>
<keyword evidence="10" id="KW-1133">Transmembrane helix</keyword>
<evidence type="ECO:0000256" key="12">
    <source>
        <dbReference type="ARBA" id="ARBA00023137"/>
    </source>
</evidence>
<evidence type="ECO:0000256" key="3">
    <source>
        <dbReference type="ARBA" id="ARBA00022475"/>
    </source>
</evidence>
<dbReference type="VEuPathDB" id="TrichDB:TVAG_429250"/>
<dbReference type="Proteomes" id="UP000001542">
    <property type="component" value="Unassembled WGS sequence"/>
</dbReference>
<feature type="domain" description="ALK/LTK-like glycine-rich" evidence="16">
    <location>
        <begin position="5"/>
        <end position="253"/>
    </location>
</feature>
<evidence type="ECO:0000256" key="2">
    <source>
        <dbReference type="ARBA" id="ARBA00011902"/>
    </source>
</evidence>
<dbReference type="RefSeq" id="XP_001311502.1">
    <property type="nucleotide sequence ID" value="XM_001311501.1"/>
</dbReference>
<keyword evidence="6" id="KW-0732">Signal</keyword>
<evidence type="ECO:0000256" key="9">
    <source>
        <dbReference type="ARBA" id="ARBA00022840"/>
    </source>
</evidence>
<dbReference type="EMBL" id="DS113670">
    <property type="protein sequence ID" value="EAX98572.1"/>
    <property type="molecule type" value="Genomic_DNA"/>
</dbReference>
<accession>A2F944</accession>
<evidence type="ECO:0000256" key="14">
    <source>
        <dbReference type="ARBA" id="ARBA00023170"/>
    </source>
</evidence>
<name>A2F944_TRIV3</name>
<dbReference type="SMR" id="A2F944"/>
<evidence type="ECO:0000256" key="4">
    <source>
        <dbReference type="ARBA" id="ARBA00022679"/>
    </source>
</evidence>
<dbReference type="KEGG" id="tva:4756370"/>
<comment type="subcellular location">
    <subcellularLocation>
        <location evidence="1">Cell membrane</location>
        <topology evidence="1">Single-pass type I membrane protein</topology>
    </subcellularLocation>
</comment>
<keyword evidence="18" id="KW-1185">Reference proteome</keyword>
<evidence type="ECO:0000256" key="5">
    <source>
        <dbReference type="ARBA" id="ARBA00022692"/>
    </source>
</evidence>
<protein>
    <recommendedName>
        <fullName evidence="2">receptor protein-tyrosine kinase</fullName>
        <ecNumber evidence="2">2.7.10.1</ecNumber>
    </recommendedName>
</protein>
<reference evidence="17" key="1">
    <citation type="submission" date="2006-10" db="EMBL/GenBank/DDBJ databases">
        <authorList>
            <person name="Amadeo P."/>
            <person name="Zhao Q."/>
            <person name="Wortman J."/>
            <person name="Fraser-Liggett C."/>
            <person name="Carlton J."/>
        </authorList>
    </citation>
    <scope>NUCLEOTIDE SEQUENCE</scope>
    <source>
        <strain evidence="17">G3</strain>
    </source>
</reference>
<keyword evidence="15" id="KW-0325">Glycoprotein</keyword>
<organism evidence="17 18">
    <name type="scientific">Trichomonas vaginalis (strain ATCC PRA-98 / G3)</name>
    <dbReference type="NCBI Taxonomy" id="412133"/>
    <lineage>
        <taxon>Eukaryota</taxon>
        <taxon>Metamonada</taxon>
        <taxon>Parabasalia</taxon>
        <taxon>Trichomonadida</taxon>
        <taxon>Trichomonadidae</taxon>
        <taxon>Trichomonas</taxon>
    </lineage>
</organism>
<keyword evidence="11" id="KW-0472">Membrane</keyword>
<dbReference type="InterPro" id="IPR055163">
    <property type="entry name" value="ALK/LTK-like_GRD"/>
</dbReference>
<dbReference type="InParanoid" id="A2F944"/>
<keyword evidence="12" id="KW-0829">Tyrosine-protein kinase</keyword>
<dbReference type="AlphaFoldDB" id="A2F944"/>
<evidence type="ECO:0000256" key="7">
    <source>
        <dbReference type="ARBA" id="ARBA00022741"/>
    </source>
</evidence>
<evidence type="ECO:0000256" key="1">
    <source>
        <dbReference type="ARBA" id="ARBA00004251"/>
    </source>
</evidence>
<keyword evidence="7" id="KW-0547">Nucleotide-binding</keyword>
<evidence type="ECO:0000256" key="10">
    <source>
        <dbReference type="ARBA" id="ARBA00022989"/>
    </source>
</evidence>
<evidence type="ECO:0000256" key="11">
    <source>
        <dbReference type="ARBA" id="ARBA00023136"/>
    </source>
</evidence>
<keyword evidence="5" id="KW-0812">Transmembrane</keyword>
<evidence type="ECO:0000256" key="6">
    <source>
        <dbReference type="ARBA" id="ARBA00022729"/>
    </source>
</evidence>
<gene>
    <name evidence="17" type="ORF">TVAG_429250</name>
</gene>
<dbReference type="Pfam" id="PF12810">
    <property type="entry name" value="ALK_LTK_GRD"/>
    <property type="match status" value="1"/>
</dbReference>
<keyword evidence="13" id="KW-1015">Disulfide bond</keyword>
<reference evidence="17" key="2">
    <citation type="journal article" date="2007" name="Science">
        <title>Draft genome sequence of the sexually transmitted pathogen Trichomonas vaginalis.</title>
        <authorList>
            <person name="Carlton J.M."/>
            <person name="Hirt R.P."/>
            <person name="Silva J.C."/>
            <person name="Delcher A.L."/>
            <person name="Schatz M."/>
            <person name="Zhao Q."/>
            <person name="Wortman J.R."/>
            <person name="Bidwell S.L."/>
            <person name="Alsmark U.C.M."/>
            <person name="Besteiro S."/>
            <person name="Sicheritz-Ponten T."/>
            <person name="Noel C.J."/>
            <person name="Dacks J.B."/>
            <person name="Foster P.G."/>
            <person name="Simillion C."/>
            <person name="Van de Peer Y."/>
            <person name="Miranda-Saavedra D."/>
            <person name="Barton G.J."/>
            <person name="Westrop G.D."/>
            <person name="Mueller S."/>
            <person name="Dessi D."/>
            <person name="Fiori P.L."/>
            <person name="Ren Q."/>
            <person name="Paulsen I."/>
            <person name="Zhang H."/>
            <person name="Bastida-Corcuera F.D."/>
            <person name="Simoes-Barbosa A."/>
            <person name="Brown M.T."/>
            <person name="Hayes R.D."/>
            <person name="Mukherjee M."/>
            <person name="Okumura C.Y."/>
            <person name="Schneider R."/>
            <person name="Smith A.J."/>
            <person name="Vanacova S."/>
            <person name="Villalvazo M."/>
            <person name="Haas B.J."/>
            <person name="Pertea M."/>
            <person name="Feldblyum T.V."/>
            <person name="Utterback T.R."/>
            <person name="Shu C.L."/>
            <person name="Osoegawa K."/>
            <person name="de Jong P.J."/>
            <person name="Hrdy I."/>
            <person name="Horvathova L."/>
            <person name="Zubacova Z."/>
            <person name="Dolezal P."/>
            <person name="Malik S.B."/>
            <person name="Logsdon J.M. Jr."/>
            <person name="Henze K."/>
            <person name="Gupta A."/>
            <person name="Wang C.C."/>
            <person name="Dunne R.L."/>
            <person name="Upcroft J.A."/>
            <person name="Upcroft P."/>
            <person name="White O."/>
            <person name="Salzberg S.L."/>
            <person name="Tang P."/>
            <person name="Chiu C.-H."/>
            <person name="Lee Y.-S."/>
            <person name="Embley T.M."/>
            <person name="Coombs G.H."/>
            <person name="Mottram J.C."/>
            <person name="Tachezy J."/>
            <person name="Fraser-Liggett C.M."/>
            <person name="Johnson P.J."/>
        </authorList>
    </citation>
    <scope>NUCLEOTIDE SEQUENCE [LARGE SCALE GENOMIC DNA]</scope>
    <source>
        <strain evidence="17">G3</strain>
    </source>
</reference>
<evidence type="ECO:0000256" key="13">
    <source>
        <dbReference type="ARBA" id="ARBA00023157"/>
    </source>
</evidence>
<evidence type="ECO:0000256" key="8">
    <source>
        <dbReference type="ARBA" id="ARBA00022777"/>
    </source>
</evidence>
<proteinExistence type="predicted"/>
<evidence type="ECO:0000313" key="17">
    <source>
        <dbReference type="EMBL" id="EAX98572.1"/>
    </source>
</evidence>
<keyword evidence="3" id="KW-1003">Cell membrane</keyword>
<keyword evidence="4" id="KW-0808">Transferase</keyword>
<evidence type="ECO:0000313" key="18">
    <source>
        <dbReference type="Proteomes" id="UP000001542"/>
    </source>
</evidence>
<evidence type="ECO:0000259" key="16">
    <source>
        <dbReference type="Pfam" id="PF12810"/>
    </source>
</evidence>
<dbReference type="GO" id="GO:0005886">
    <property type="term" value="C:plasma membrane"/>
    <property type="evidence" value="ECO:0007669"/>
    <property type="project" value="UniProtKB-SubCell"/>
</dbReference>
<dbReference type="GO" id="GO:0004714">
    <property type="term" value="F:transmembrane receptor protein tyrosine kinase activity"/>
    <property type="evidence" value="ECO:0007669"/>
    <property type="project" value="UniProtKB-EC"/>
</dbReference>
<keyword evidence="8" id="KW-0418">Kinase</keyword>
<sequence length="285" mass="29934">MGIIYLNCGGCSSGNYPSSSDLNPSSPGAYVRGQISLSSEYTFYLHVCHQGEHEMKYYAYGGGGPGQQGGGGATDIRLKPGKYEDFDSLKSRIIVASGGGGPDTDQKGGPGGGLYGHNSTNNYRMGGTQNQGGNGFIKGKFGIGGGNPDKINGTGNGAGGSGYFGGGSSNISTDFGGGGGSSFISGYKGCIAIAEESTENNIFPIQREDVSIHYSNLKFDFGEMIDGKSPMPSPSGPTEIGHHGNGFIRITFLYNLNFRCSFNLINYFLIPKSFLIYLDIFISIK</sequence>
<keyword evidence="9" id="KW-0067">ATP-binding</keyword>
<keyword evidence="14" id="KW-0675">Receptor</keyword>
<evidence type="ECO:0000256" key="15">
    <source>
        <dbReference type="ARBA" id="ARBA00023180"/>
    </source>
</evidence>
<dbReference type="VEuPathDB" id="TrichDB:TVAGG3_0641830"/>